<dbReference type="PATRIC" id="fig|1434109.4.peg.3043"/>
<name>A0A0E3LLP1_METBA</name>
<evidence type="ECO:0000259" key="1">
    <source>
        <dbReference type="Pfam" id="PF12323"/>
    </source>
</evidence>
<reference evidence="2 3" key="1">
    <citation type="submission" date="2014-07" db="EMBL/GenBank/DDBJ databases">
        <title>Methanogenic archaea and the global carbon cycle.</title>
        <authorList>
            <person name="Henriksen J.R."/>
            <person name="Luke J."/>
            <person name="Reinhart S."/>
            <person name="Benedict M.N."/>
            <person name="Youngblut N.D."/>
            <person name="Metcalf M.E."/>
            <person name="Whitaker R.J."/>
            <person name="Metcalf W.W."/>
        </authorList>
    </citation>
    <scope>NUCLEOTIDE SEQUENCE [LARGE SCALE GENOMIC DNA]</scope>
    <source>
        <strain evidence="2 3">Wiesmoor</strain>
    </source>
</reference>
<evidence type="ECO:0000313" key="2">
    <source>
        <dbReference type="EMBL" id="AKB51611.1"/>
    </source>
</evidence>
<gene>
    <name evidence="2" type="ORF">MSBRW_2358</name>
</gene>
<dbReference type="Pfam" id="PF12323">
    <property type="entry name" value="HTH_OrfB_IS605"/>
    <property type="match status" value="1"/>
</dbReference>
<sequence length="58" mass="7148">MKAVSFKEFSLTKIIPFFKIYSYRMLKAYKYRVYPNKDQKRLIKVHFGACRFVYNWAL</sequence>
<feature type="domain" description="Transposase putative helix-turn-helix" evidence="1">
    <location>
        <begin position="25"/>
        <end position="58"/>
    </location>
</feature>
<protein>
    <submittedName>
        <fullName evidence="2">Mobile element protein</fullName>
    </submittedName>
</protein>
<dbReference type="HOGENOM" id="CLU_204981_0_0_2"/>
<organism evidence="2 3">
    <name type="scientific">Methanosarcina barkeri str. Wiesmoor</name>
    <dbReference type="NCBI Taxonomy" id="1434109"/>
    <lineage>
        <taxon>Archaea</taxon>
        <taxon>Methanobacteriati</taxon>
        <taxon>Methanobacteriota</taxon>
        <taxon>Stenosarchaea group</taxon>
        <taxon>Methanomicrobia</taxon>
        <taxon>Methanosarcinales</taxon>
        <taxon>Methanosarcinaceae</taxon>
        <taxon>Methanosarcina</taxon>
    </lineage>
</organism>
<proteinExistence type="predicted"/>
<dbReference type="Proteomes" id="UP000033038">
    <property type="component" value="Chromosome"/>
</dbReference>
<dbReference type="EMBL" id="CP009526">
    <property type="protein sequence ID" value="AKB51611.1"/>
    <property type="molecule type" value="Genomic_DNA"/>
</dbReference>
<dbReference type="InterPro" id="IPR021027">
    <property type="entry name" value="Transposase_put_HTH"/>
</dbReference>
<evidence type="ECO:0000313" key="3">
    <source>
        <dbReference type="Proteomes" id="UP000033038"/>
    </source>
</evidence>
<accession>A0A0E3LLP1</accession>
<dbReference type="AlphaFoldDB" id="A0A0E3LLP1"/>
<dbReference type="KEGG" id="mbw:MSBRW_2358"/>